<comment type="similarity">
    <text evidence="1">Belongs to the beta-lactamase family.</text>
</comment>
<dbReference type="InterPro" id="IPR012338">
    <property type="entry name" value="Beta-lactam/transpept-like"/>
</dbReference>
<proteinExistence type="inferred from homology"/>
<reference evidence="3 4" key="1">
    <citation type="journal article" date="2019" name="Environ. Microbiol.">
        <title>Species interactions and distinct microbial communities in high Arctic permafrost affected cryosols are associated with the CH4 and CO2 gas fluxes.</title>
        <authorList>
            <person name="Altshuler I."/>
            <person name="Hamel J."/>
            <person name="Turney S."/>
            <person name="Magnuson E."/>
            <person name="Levesque R."/>
            <person name="Greer C."/>
            <person name="Whyte L.G."/>
        </authorList>
    </citation>
    <scope>NUCLEOTIDE SEQUENCE [LARGE SCALE GENOMIC DNA]</scope>
    <source>
        <strain evidence="3 4">S9.3B</strain>
    </source>
</reference>
<dbReference type="NCBIfam" id="NF007943">
    <property type="entry name" value="PRK10662.1"/>
    <property type="match status" value="1"/>
</dbReference>
<dbReference type="Pfam" id="PF00144">
    <property type="entry name" value="Beta-lactamase"/>
    <property type="match status" value="1"/>
</dbReference>
<keyword evidence="3" id="KW-0645">Protease</keyword>
<dbReference type="GO" id="GO:0004180">
    <property type="term" value="F:carboxypeptidase activity"/>
    <property type="evidence" value="ECO:0007669"/>
    <property type="project" value="UniProtKB-KW"/>
</dbReference>
<evidence type="ECO:0000256" key="1">
    <source>
        <dbReference type="ARBA" id="ARBA00038473"/>
    </source>
</evidence>
<dbReference type="PANTHER" id="PTHR22935">
    <property type="entry name" value="PENICILLIN-BINDING PROTEIN"/>
    <property type="match status" value="1"/>
</dbReference>
<comment type="caution">
    <text evidence="3">The sequence shown here is derived from an EMBL/GenBank/DDBJ whole genome shotgun (WGS) entry which is preliminary data.</text>
</comment>
<feature type="domain" description="Beta-lactamase-related" evidence="2">
    <location>
        <begin position="66"/>
        <end position="386"/>
    </location>
</feature>
<dbReference type="AlphaFoldDB" id="A0A502F4Q1"/>
<dbReference type="InterPro" id="IPR001466">
    <property type="entry name" value="Beta-lactam-related"/>
</dbReference>
<keyword evidence="3" id="KW-0121">Carboxypeptidase</keyword>
<keyword evidence="4" id="KW-1185">Reference proteome</keyword>
<protein>
    <submittedName>
        <fullName evidence="3">D-alanyl-D-alanine-carboxypeptidase/endopeptidase AmpH</fullName>
    </submittedName>
</protein>
<evidence type="ECO:0000259" key="2">
    <source>
        <dbReference type="Pfam" id="PF00144"/>
    </source>
</evidence>
<dbReference type="RefSeq" id="WP_140886976.1">
    <property type="nucleotide sequence ID" value="NZ_RCZP01000057.1"/>
</dbReference>
<evidence type="ECO:0000313" key="3">
    <source>
        <dbReference type="EMBL" id="TPG44214.1"/>
    </source>
</evidence>
<organism evidence="3 4">
    <name type="scientific">Muricoccus nepalensis</name>
    <dbReference type="NCBI Taxonomy" id="1854500"/>
    <lineage>
        <taxon>Bacteria</taxon>
        <taxon>Pseudomonadati</taxon>
        <taxon>Pseudomonadota</taxon>
        <taxon>Alphaproteobacteria</taxon>
        <taxon>Acetobacterales</taxon>
        <taxon>Roseomonadaceae</taxon>
        <taxon>Muricoccus</taxon>
    </lineage>
</organism>
<evidence type="ECO:0000313" key="4">
    <source>
        <dbReference type="Proteomes" id="UP000317078"/>
    </source>
</evidence>
<dbReference type="InterPro" id="IPR051478">
    <property type="entry name" value="Beta-lactamase-like_AB/R"/>
</dbReference>
<dbReference type="OrthoDB" id="5377431at2"/>
<dbReference type="PANTHER" id="PTHR22935:SF95">
    <property type="entry name" value="BETA-LACTAMASE-LIKE 1-RELATED"/>
    <property type="match status" value="1"/>
</dbReference>
<dbReference type="Gene3D" id="3.40.710.10">
    <property type="entry name" value="DD-peptidase/beta-lactamase superfamily"/>
    <property type="match status" value="1"/>
</dbReference>
<name>A0A502F4Q1_9PROT</name>
<accession>A0A502F4Q1</accession>
<sequence>MSVRHGPPLDSPPATGPRAGRLSWLRLAVAGLSFALLAHGAAADPPDADAALREAVEFPGYVLFGESGAPGLVLVAVRGASSLVLGYGETERGNGRAPDGRSLFRLNSVSKVLATEALASLVAEGRLRLTDTLARHAGGRAVQQVGPRPITLLDLATYSAGLPREIGDAPADRAPRTWPTRSERWRWLDGNPLRWAPGTMAAYSNVGFDLLGDAMEEASGQAYPALLRDRVTAPAGMTDTTVSPTEEQCARLMTGTGLGGAGPCVDTAATAASGGLYSTGDDMRRWLRRNLGDPEGTRALSHAVYRPRQAMPIAAGFDEAAPMSGLGLGWVISDAAGTRPLLVAKSGAGVGFMSYVAFAPGRDAGVFVVMNRLDFAPFAGLVAGANALLASLATR</sequence>
<gene>
    <name evidence="3" type="primary">ampH</name>
    <name evidence="3" type="ORF">EAH89_27740</name>
</gene>
<dbReference type="SUPFAM" id="SSF56601">
    <property type="entry name" value="beta-lactamase/transpeptidase-like"/>
    <property type="match status" value="1"/>
</dbReference>
<dbReference type="EMBL" id="RCZP01000057">
    <property type="protein sequence ID" value="TPG44214.1"/>
    <property type="molecule type" value="Genomic_DNA"/>
</dbReference>
<dbReference type="Proteomes" id="UP000317078">
    <property type="component" value="Unassembled WGS sequence"/>
</dbReference>
<keyword evidence="3" id="KW-0378">Hydrolase</keyword>